<protein>
    <recommendedName>
        <fullName evidence="6">Glutathione-dependent peroxiredoxin</fullName>
        <ecNumber evidence="6">1.11.1.27</ecNumber>
    </recommendedName>
</protein>
<comment type="catalytic activity">
    <reaction evidence="6">
        <text>a hydroperoxide + 2 glutathione = an alcohol + glutathione disulfide + H2O</text>
        <dbReference type="Rhea" id="RHEA:62632"/>
        <dbReference type="ChEBI" id="CHEBI:15377"/>
        <dbReference type="ChEBI" id="CHEBI:30879"/>
        <dbReference type="ChEBI" id="CHEBI:35924"/>
        <dbReference type="ChEBI" id="CHEBI:57925"/>
        <dbReference type="ChEBI" id="CHEBI:58297"/>
        <dbReference type="EC" id="1.11.1.27"/>
    </reaction>
</comment>
<dbReference type="PANTHER" id="PTHR10430">
    <property type="entry name" value="PEROXIREDOXIN"/>
    <property type="match status" value="1"/>
</dbReference>
<feature type="domain" description="Thioredoxin" evidence="7">
    <location>
        <begin position="3"/>
        <end position="168"/>
    </location>
</feature>
<comment type="function">
    <text evidence="6">Thiol-specific peroxidase that catalyzes the reduction of hydrogen peroxide and organic hydroperoxides to water and alcohols, respectively. Plays a role in cell protection against oxidative stress by detoxifying peroxides.</text>
</comment>
<dbReference type="InterPro" id="IPR013740">
    <property type="entry name" value="Redoxin"/>
</dbReference>
<dbReference type="GO" id="GO:0008379">
    <property type="term" value="F:thioredoxin peroxidase activity"/>
    <property type="evidence" value="ECO:0007669"/>
    <property type="project" value="InterPro"/>
</dbReference>
<dbReference type="Proteomes" id="UP000092634">
    <property type="component" value="Unassembled WGS sequence"/>
</dbReference>
<dbReference type="Pfam" id="PF08534">
    <property type="entry name" value="Redoxin"/>
    <property type="match status" value="1"/>
</dbReference>
<name>A0A1E8PRI3_9BURK</name>
<evidence type="ECO:0000259" key="7">
    <source>
        <dbReference type="PROSITE" id="PS51352"/>
    </source>
</evidence>
<dbReference type="GO" id="GO:0005737">
    <property type="term" value="C:cytoplasm"/>
    <property type="evidence" value="ECO:0007669"/>
    <property type="project" value="TreeGrafter"/>
</dbReference>
<gene>
    <name evidence="8" type="ORF">BA896_004710</name>
</gene>
<proteinExistence type="inferred from homology"/>
<feature type="active site" description="Cysteine sulfenic acid (-SOH) intermediate" evidence="5">
    <location>
        <position position="56"/>
    </location>
</feature>
<organism evidence="8 9">
    <name type="scientific">Janthinobacterium lividum</name>
    <dbReference type="NCBI Taxonomy" id="29581"/>
    <lineage>
        <taxon>Bacteria</taxon>
        <taxon>Pseudomonadati</taxon>
        <taxon>Pseudomonadota</taxon>
        <taxon>Betaproteobacteria</taxon>
        <taxon>Burkholderiales</taxon>
        <taxon>Oxalobacteraceae</taxon>
        <taxon>Janthinobacterium</taxon>
    </lineage>
</organism>
<dbReference type="PANTHER" id="PTHR10430:SF16">
    <property type="entry name" value="PEROXIREDOXIN-5, MITOCHONDRIAL"/>
    <property type="match status" value="1"/>
</dbReference>
<dbReference type="SUPFAM" id="SSF52833">
    <property type="entry name" value="Thioredoxin-like"/>
    <property type="match status" value="1"/>
</dbReference>
<dbReference type="GO" id="GO:0034599">
    <property type="term" value="P:cellular response to oxidative stress"/>
    <property type="evidence" value="ECO:0007669"/>
    <property type="project" value="InterPro"/>
</dbReference>
<dbReference type="Gene3D" id="3.40.30.10">
    <property type="entry name" value="Glutaredoxin"/>
    <property type="match status" value="1"/>
</dbReference>
<evidence type="ECO:0000313" key="8">
    <source>
        <dbReference type="EMBL" id="OFJ48354.1"/>
    </source>
</evidence>
<keyword evidence="1 6" id="KW-0575">Peroxidase</keyword>
<evidence type="ECO:0000256" key="1">
    <source>
        <dbReference type="ARBA" id="ARBA00022559"/>
    </source>
</evidence>
<dbReference type="EMBL" id="MAQB02000001">
    <property type="protein sequence ID" value="OFJ48354.1"/>
    <property type="molecule type" value="Genomic_DNA"/>
</dbReference>
<evidence type="ECO:0000313" key="9">
    <source>
        <dbReference type="Proteomes" id="UP000092634"/>
    </source>
</evidence>
<evidence type="ECO:0000256" key="5">
    <source>
        <dbReference type="PIRSR" id="PIRSR637944-1"/>
    </source>
</evidence>
<dbReference type="CDD" id="cd03013">
    <property type="entry name" value="PRX5_like"/>
    <property type="match status" value="1"/>
</dbReference>
<dbReference type="FunFam" id="3.40.30.10:FF:000020">
    <property type="entry name" value="Peroxiredoxin"/>
    <property type="match status" value="1"/>
</dbReference>
<dbReference type="EC" id="1.11.1.27" evidence="6"/>
<dbReference type="InterPro" id="IPR037944">
    <property type="entry name" value="PRX5-like"/>
</dbReference>
<dbReference type="GO" id="GO:0045454">
    <property type="term" value="P:cell redox homeostasis"/>
    <property type="evidence" value="ECO:0007669"/>
    <property type="project" value="TreeGrafter"/>
</dbReference>
<comment type="similarity">
    <text evidence="6">Belongs to the peroxiredoxin family. Prx5 subfamily.</text>
</comment>
<dbReference type="InterPro" id="IPR036249">
    <property type="entry name" value="Thioredoxin-like_sf"/>
</dbReference>
<keyword evidence="2 6" id="KW-0049">Antioxidant</keyword>
<evidence type="ECO:0000256" key="6">
    <source>
        <dbReference type="RuleBase" id="RU366011"/>
    </source>
</evidence>
<dbReference type="InterPro" id="IPR013766">
    <property type="entry name" value="Thioredoxin_domain"/>
</dbReference>
<dbReference type="PROSITE" id="PS51352">
    <property type="entry name" value="THIOREDOXIN_2"/>
    <property type="match status" value="1"/>
</dbReference>
<dbReference type="GO" id="GO:0042744">
    <property type="term" value="P:hydrogen peroxide catabolic process"/>
    <property type="evidence" value="ECO:0007669"/>
    <property type="project" value="TreeGrafter"/>
</dbReference>
<evidence type="ECO:0000256" key="2">
    <source>
        <dbReference type="ARBA" id="ARBA00022862"/>
    </source>
</evidence>
<evidence type="ECO:0000256" key="4">
    <source>
        <dbReference type="ARBA" id="ARBA00023284"/>
    </source>
</evidence>
<reference evidence="8 9" key="1">
    <citation type="submission" date="2016-10" db="EMBL/GenBank/DDBJ databases">
        <title>Updated version of Genome Assembly of Janthinobacterium lividum ERGS5:01.</title>
        <authorList>
            <person name="Kumar R."/>
            <person name="Acharya V."/>
            <person name="Singh D."/>
        </authorList>
    </citation>
    <scope>NUCLEOTIDE SEQUENCE [LARGE SCALE GENOMIC DNA]</scope>
    <source>
        <strain evidence="8 9">ERGS5:01</strain>
    </source>
</reference>
<comment type="caution">
    <text evidence="8">The sequence shown here is derived from an EMBL/GenBank/DDBJ whole genome shotgun (WGS) entry which is preliminary data.</text>
</comment>
<keyword evidence="3 6" id="KW-0560">Oxidoreductase</keyword>
<dbReference type="AlphaFoldDB" id="A0A1E8PRI3"/>
<evidence type="ECO:0000256" key="3">
    <source>
        <dbReference type="ARBA" id="ARBA00023002"/>
    </source>
</evidence>
<sequence length="168" mass="17762">MTIKIGDTLPEGTLAEFIESETEGCALGPNTFNVQDLVKGKKIAIFGLPGAYTPTCSAQHVPGYVKHAADLKAAGVDEIWCISVNDAFVMGAWGRDQKATGVVRMMADGNAAFSKALGLDADFSKFGMGTRSQRYSLLVDNGVVTQLNVEQGGKFEVSNAETLLGQLA</sequence>
<accession>A0A1E8PRI3</accession>
<keyword evidence="4 6" id="KW-0676">Redox-active center</keyword>